<feature type="region of interest" description="Disordered" evidence="1">
    <location>
        <begin position="560"/>
        <end position="582"/>
    </location>
</feature>
<evidence type="ECO:0000256" key="1">
    <source>
        <dbReference type="SAM" id="MobiDB-lite"/>
    </source>
</evidence>
<feature type="compositionally biased region" description="Basic residues" evidence="1">
    <location>
        <begin position="1"/>
        <end position="11"/>
    </location>
</feature>
<feature type="compositionally biased region" description="Polar residues" evidence="1">
    <location>
        <begin position="13"/>
        <end position="24"/>
    </location>
</feature>
<feature type="region of interest" description="Disordered" evidence="1">
    <location>
        <begin position="1"/>
        <end position="79"/>
    </location>
</feature>
<dbReference type="AlphaFoldDB" id="A0A9P4GIX7"/>
<feature type="compositionally biased region" description="Low complexity" evidence="1">
    <location>
        <begin position="25"/>
        <end position="37"/>
    </location>
</feature>
<proteinExistence type="predicted"/>
<dbReference type="Proteomes" id="UP000800039">
    <property type="component" value="Unassembled WGS sequence"/>
</dbReference>
<dbReference type="OrthoDB" id="3801583at2759"/>
<dbReference type="RefSeq" id="XP_040789596.1">
    <property type="nucleotide sequence ID" value="XM_040937632.1"/>
</dbReference>
<comment type="caution">
    <text evidence="2">The sequence shown here is derived from an EMBL/GenBank/DDBJ whole genome shotgun (WGS) entry which is preliminary data.</text>
</comment>
<organism evidence="2 3">
    <name type="scientific">Cucurbitaria berberidis CBS 394.84</name>
    <dbReference type="NCBI Taxonomy" id="1168544"/>
    <lineage>
        <taxon>Eukaryota</taxon>
        <taxon>Fungi</taxon>
        <taxon>Dikarya</taxon>
        <taxon>Ascomycota</taxon>
        <taxon>Pezizomycotina</taxon>
        <taxon>Dothideomycetes</taxon>
        <taxon>Pleosporomycetidae</taxon>
        <taxon>Pleosporales</taxon>
        <taxon>Pleosporineae</taxon>
        <taxon>Cucurbitariaceae</taxon>
        <taxon>Cucurbitaria</taxon>
    </lineage>
</organism>
<sequence>MSHLKKSKRKSTPPGTQSPTSQRPQSFSQRLSSGFSSMITNLPRRKSTPKHDPTQRSTTAPNPFRPGTQGRAIGSSGLLGSQHKLIPGIDIPTLADADSPCPYDPSSYHSFPSIEQSRYDFCGLKPPLRPTSGIPPSCRPCSKCRSKSPFAHIACGRKPSRNENRTNPAIWSSPAQLREASLSPEEGPRLVPAAVAARRIGNPPRRAPLPVPRLPAARNPRPTYNSHGPHSVEQGPVITGTAVIVSNIRDDRDLKVRSASPRLHHIHGLPNAKDYPYVHKREVEGHLAALRAGSPSPLRLRVDRPSSANTLPAVADYSETVFYGRPISSASARHSDVQRSLFPSQPQLTTLTIQRVEATGRVVVGNTRRERPTSLNMELENNEVYRRRSPPPRTQAGYYRPTRSIPQPSESQSTSSSPETSATPKVGGRRLELKGGSQSTASRLRGGSAGKRSPEQNCGFKLKTWLLTGSCLSHSSDVDSDADLPPSRTPDPASVVRASKRACGRVPLPAHISRGGHGATSLQLATVLGTDSHNHALPHMSYLRRPPLFRKHADSLINKPGISKSPSLNNLSPHLRGGAGSSSCLLDTDRLPPTLCWLAGGRGKRPYTVASWKKGRPKKRAGGLLGMAMYGVRAGMDYAKEGDGGDQVTAAGESKAGSVKEGTDGMESVEDSSKSPASHLSSSSSSGSARAMHSPSASNVAPAAQNEDAKSDIAPEANNIV</sequence>
<feature type="region of interest" description="Disordered" evidence="1">
    <location>
        <begin position="201"/>
        <end position="234"/>
    </location>
</feature>
<protein>
    <submittedName>
        <fullName evidence="2">Uncharacterized protein</fullName>
    </submittedName>
</protein>
<feature type="compositionally biased region" description="Low complexity" evidence="1">
    <location>
        <begin position="674"/>
        <end position="696"/>
    </location>
</feature>
<accession>A0A9P4GIX7</accession>
<feature type="compositionally biased region" description="Low complexity" evidence="1">
    <location>
        <begin position="407"/>
        <end position="421"/>
    </location>
</feature>
<evidence type="ECO:0000313" key="3">
    <source>
        <dbReference type="Proteomes" id="UP000800039"/>
    </source>
</evidence>
<gene>
    <name evidence="2" type="ORF">K460DRAFT_413841</name>
</gene>
<dbReference type="GeneID" id="63854882"/>
<dbReference type="EMBL" id="ML976615">
    <property type="protein sequence ID" value="KAF1847033.1"/>
    <property type="molecule type" value="Genomic_DNA"/>
</dbReference>
<name>A0A9P4GIX7_9PLEO</name>
<feature type="region of interest" description="Disordered" evidence="1">
    <location>
        <begin position="364"/>
        <end position="455"/>
    </location>
</feature>
<feature type="region of interest" description="Disordered" evidence="1">
    <location>
        <begin position="642"/>
        <end position="721"/>
    </location>
</feature>
<keyword evidence="3" id="KW-1185">Reference proteome</keyword>
<evidence type="ECO:0000313" key="2">
    <source>
        <dbReference type="EMBL" id="KAF1847033.1"/>
    </source>
</evidence>
<reference evidence="2" key="1">
    <citation type="submission" date="2020-01" db="EMBL/GenBank/DDBJ databases">
        <authorList>
            <consortium name="DOE Joint Genome Institute"/>
            <person name="Haridas S."/>
            <person name="Albert R."/>
            <person name="Binder M."/>
            <person name="Bloem J."/>
            <person name="Labutti K."/>
            <person name="Salamov A."/>
            <person name="Andreopoulos B."/>
            <person name="Baker S.E."/>
            <person name="Barry K."/>
            <person name="Bills G."/>
            <person name="Bluhm B.H."/>
            <person name="Cannon C."/>
            <person name="Castanera R."/>
            <person name="Culley D.E."/>
            <person name="Daum C."/>
            <person name="Ezra D."/>
            <person name="Gonzalez J.B."/>
            <person name="Henrissat B."/>
            <person name="Kuo A."/>
            <person name="Liang C."/>
            <person name="Lipzen A."/>
            <person name="Lutzoni F."/>
            <person name="Magnuson J."/>
            <person name="Mondo S."/>
            <person name="Nolan M."/>
            <person name="Ohm R."/>
            <person name="Pangilinan J."/>
            <person name="Park H.-J."/>
            <person name="Ramirez L."/>
            <person name="Alfaro M."/>
            <person name="Sun H."/>
            <person name="Tritt A."/>
            <person name="Yoshinaga Y."/>
            <person name="Zwiers L.-H."/>
            <person name="Turgeon B.G."/>
            <person name="Goodwin S.B."/>
            <person name="Spatafora J.W."/>
            <person name="Crous P.W."/>
            <person name="Grigoriev I.V."/>
        </authorList>
    </citation>
    <scope>NUCLEOTIDE SEQUENCE</scope>
    <source>
        <strain evidence="2">CBS 394.84</strain>
    </source>
</reference>